<dbReference type="Proteomes" id="UP001234989">
    <property type="component" value="Chromosome 12"/>
</dbReference>
<dbReference type="EMBL" id="CP133623">
    <property type="protein sequence ID" value="WMV58934.1"/>
    <property type="molecule type" value="Genomic_DNA"/>
</dbReference>
<proteinExistence type="predicted"/>
<evidence type="ECO:0000313" key="1">
    <source>
        <dbReference type="EMBL" id="WMV58934.1"/>
    </source>
</evidence>
<sequence>MKVLWRSPSVERATWEAEAAMKAKYPHFFPSDSISASCNSFSPAFLFTLA</sequence>
<accession>A0AAF0V866</accession>
<name>A0AAF0V866_SOLVR</name>
<reference evidence="1" key="1">
    <citation type="submission" date="2023-08" db="EMBL/GenBank/DDBJ databases">
        <title>A de novo genome assembly of Solanum verrucosum Schlechtendal, a Mexican diploid species geographically isolated from the other diploid A-genome species in potato relatives.</title>
        <authorList>
            <person name="Hosaka K."/>
        </authorList>
    </citation>
    <scope>NUCLEOTIDE SEQUENCE</scope>
    <source>
        <tissue evidence="1">Young leaves</tissue>
    </source>
</reference>
<evidence type="ECO:0000313" key="2">
    <source>
        <dbReference type="Proteomes" id="UP001234989"/>
    </source>
</evidence>
<protein>
    <submittedName>
        <fullName evidence="1">Uncharacterized protein</fullName>
    </submittedName>
</protein>
<organism evidence="1 2">
    <name type="scientific">Solanum verrucosum</name>
    <dbReference type="NCBI Taxonomy" id="315347"/>
    <lineage>
        <taxon>Eukaryota</taxon>
        <taxon>Viridiplantae</taxon>
        <taxon>Streptophyta</taxon>
        <taxon>Embryophyta</taxon>
        <taxon>Tracheophyta</taxon>
        <taxon>Spermatophyta</taxon>
        <taxon>Magnoliopsida</taxon>
        <taxon>eudicotyledons</taxon>
        <taxon>Gunneridae</taxon>
        <taxon>Pentapetalae</taxon>
        <taxon>asterids</taxon>
        <taxon>lamiids</taxon>
        <taxon>Solanales</taxon>
        <taxon>Solanaceae</taxon>
        <taxon>Solanoideae</taxon>
        <taxon>Solaneae</taxon>
        <taxon>Solanum</taxon>
    </lineage>
</organism>
<dbReference type="AlphaFoldDB" id="A0AAF0V866"/>
<gene>
    <name evidence="1" type="ORF">MTR67_052319</name>
</gene>
<keyword evidence="2" id="KW-1185">Reference proteome</keyword>